<name>A0AAD5SY51_9FUNG</name>
<protein>
    <recommendedName>
        <fullName evidence="4">Adhesin domain-containing protein</fullName>
    </recommendedName>
</protein>
<evidence type="ECO:0000313" key="2">
    <source>
        <dbReference type="EMBL" id="KAJ3118721.1"/>
    </source>
</evidence>
<evidence type="ECO:0000256" key="1">
    <source>
        <dbReference type="SAM" id="Phobius"/>
    </source>
</evidence>
<evidence type="ECO:0008006" key="4">
    <source>
        <dbReference type="Google" id="ProtNLM"/>
    </source>
</evidence>
<organism evidence="2 3">
    <name type="scientific">Physocladia obscura</name>
    <dbReference type="NCBI Taxonomy" id="109957"/>
    <lineage>
        <taxon>Eukaryota</taxon>
        <taxon>Fungi</taxon>
        <taxon>Fungi incertae sedis</taxon>
        <taxon>Chytridiomycota</taxon>
        <taxon>Chytridiomycota incertae sedis</taxon>
        <taxon>Chytridiomycetes</taxon>
        <taxon>Chytridiales</taxon>
        <taxon>Chytriomycetaceae</taxon>
        <taxon>Physocladia</taxon>
    </lineage>
</organism>
<keyword evidence="1" id="KW-1133">Transmembrane helix</keyword>
<accession>A0AAD5SY51</accession>
<keyword evidence="1" id="KW-0812">Transmembrane</keyword>
<sequence>MGIPEHNQEQISQRKICTTQNHRKTYPAAGVVALCVLLALASISARNLSIPIRFINSLPTKTTALSGSESSSISHAGSIIQYLKEEPQPETGAFTLPASYSRLVVLVSGSSVGDAAVTVDVGTTNESHVVFATSSDRKSAQKLTKVFPVLSADNTTLSVHVVFPAFKKKKQQKQLPKTLHTDLRITLPQSLVFFEMASAPRAAASLLWNGPDVALSFSVVVNVGSIRTHSPLNSAAIAISTAVGSISAFNAVHANLLDLRADAGGISLSENAYVAGAAHLHTNTGSITGSLHEFTSLDVSVHSGSVALSLYPGISDAIAKVWAKTGSISLDSYGFIGTYSARTEIGAVKVGGSNVHRLTGNTGWVGSPEGQGIVEASTN</sequence>
<feature type="transmembrane region" description="Helical" evidence="1">
    <location>
        <begin position="25"/>
        <end position="45"/>
    </location>
</feature>
<keyword evidence="3" id="KW-1185">Reference proteome</keyword>
<dbReference type="EMBL" id="JADGJH010001110">
    <property type="protein sequence ID" value="KAJ3118721.1"/>
    <property type="molecule type" value="Genomic_DNA"/>
</dbReference>
<comment type="caution">
    <text evidence="2">The sequence shown here is derived from an EMBL/GenBank/DDBJ whole genome shotgun (WGS) entry which is preliminary data.</text>
</comment>
<proteinExistence type="predicted"/>
<keyword evidence="1" id="KW-0472">Membrane</keyword>
<evidence type="ECO:0000313" key="3">
    <source>
        <dbReference type="Proteomes" id="UP001211907"/>
    </source>
</evidence>
<dbReference type="AlphaFoldDB" id="A0AAD5SY51"/>
<feature type="non-terminal residue" evidence="2">
    <location>
        <position position="379"/>
    </location>
</feature>
<gene>
    <name evidence="2" type="ORF">HK100_000557</name>
</gene>
<reference evidence="2" key="1">
    <citation type="submission" date="2020-05" db="EMBL/GenBank/DDBJ databases">
        <title>Phylogenomic resolution of chytrid fungi.</title>
        <authorList>
            <person name="Stajich J.E."/>
            <person name="Amses K."/>
            <person name="Simmons R."/>
            <person name="Seto K."/>
            <person name="Myers J."/>
            <person name="Bonds A."/>
            <person name="Quandt C.A."/>
            <person name="Barry K."/>
            <person name="Liu P."/>
            <person name="Grigoriev I."/>
            <person name="Longcore J.E."/>
            <person name="James T.Y."/>
        </authorList>
    </citation>
    <scope>NUCLEOTIDE SEQUENCE</scope>
    <source>
        <strain evidence="2">JEL0513</strain>
    </source>
</reference>
<dbReference type="Proteomes" id="UP001211907">
    <property type="component" value="Unassembled WGS sequence"/>
</dbReference>